<dbReference type="EMBL" id="SGIU01000001">
    <property type="protein sequence ID" value="TAI48484.1"/>
    <property type="molecule type" value="Genomic_DNA"/>
</dbReference>
<protein>
    <recommendedName>
        <fullName evidence="1">DUF6443 domain-containing protein</fullName>
    </recommendedName>
</protein>
<evidence type="ECO:0000259" key="1">
    <source>
        <dbReference type="Pfam" id="PF20041"/>
    </source>
</evidence>
<reference evidence="2 3" key="1">
    <citation type="submission" date="2019-02" db="EMBL/GenBank/DDBJ databases">
        <title>Draft genome sequence of Muricauda sp. 176CP4-71.</title>
        <authorList>
            <person name="Park J.-S."/>
        </authorList>
    </citation>
    <scope>NUCLEOTIDE SEQUENCE [LARGE SCALE GENOMIC DNA]</scope>
    <source>
        <strain evidence="2 3">176CP4-71</strain>
    </source>
</reference>
<evidence type="ECO:0000313" key="2">
    <source>
        <dbReference type="EMBL" id="TAI48484.1"/>
    </source>
</evidence>
<dbReference type="Proteomes" id="UP000291981">
    <property type="component" value="Unassembled WGS sequence"/>
</dbReference>
<sequence>MKYKSSFFATHKYVFGLFLSMLFTAMGYGQYSLNGPSPVPVSQTRTYTISGPGITNTHWTVSSGVTITLSSNTSITVRFTSTGTKTISASILGADWNAYSASKNVSVTENPPSNPGNPTLVSNNCGQITLQRSGNPPSGTTWYWQGTNSNGTSTSLGSGSTYTTTSSGTFYIRARKNSTGTWSTGSGSLSVSRVNFLPGTISYSGQTSLCYGGNPLQLNNYSSASGGSGGYTYQWQYQDSGSSTWNNISGATGTTYNPGNMYNTRSYRRRVTSCSGQQKYTNVITISIYPNLTAGGASGPSAVCYNQPATLSSTGSASGGNGSIAYQWEHRNLSGGSWSQISGAMGVSYTTGSLTVSKQYRRRAISCSQTVYTNNIDVVVRPQLLAGDINGAQTVCSGDNPGVLGSTTAASGGYGGISYQWQYATGSGGPWSDVGGATSATYDPGALTSSRWYRREATSCSQTVHTTSVAVTVNTPTTWYADTDLDGFGDPGNTTSSCTKPTNYVSNNLDACPSIYGVYNGCGYAAPAPSDENYVYVRNFQKAVNSATNPALITSDADVIEEINYFDGLGRPLQNIAIKASGTGAVRNVSEWVMDWTPGSGGTSFFQQNGSTSENEREVGTNPLGKQELLWKCGNDSSSGPDGGWNTDYFNVDKTATYRYTVWVKRTHSQDGKTWHGTQNVNNLDGTANGNPYFWHGDLPQLDQWYLMVGIIHPHSHGTTDTGVSGVYDLQGNKVIDGTEFKWRSDTTTSRFRNYLYYATDTSVRQYFWNPTLQKVDGSEAPLSSLAQQNLPFDIITQFHYDDYGRQADEFLPYCEPSGTLGAHRGDMATATRDFYETHYKSDFPTLTGGNVNAHAEKEFEASPLNRVLKQAAPGEAWRMSGGATIDFDYNTNGSTEVRKFSVSLSFANNTHTPSLVQSGHYGQYELYKNITYDENYPGTGTDHTTEEFMDKDGRVVLKRTYNAGAHDTYYVYDEYGNLTYVLPPKVTTSSVSSTELNELCYQYKYDHRNRLVEKKLPGKGWEYIVYNALDQPIMTQDAEQELDDEWLFTKYDPFGRVAFTGMVSSTDDRSTHQTAADIEADQYESRRSAAINYETGTLVPVFYSNDAYPNTGIDKIYTINYYDDYLNPTDMDNLDVPSTVLGEPKATNVTGLPTVSKVRVLDTSHWITTITGYDQKGRAIYTASKNNYLSTTDVVESELDFPGKVLQTKATHTKGANPAIVTIDDFTYDHMGRVLKQTQTLGGQTETLVENAYDELGQLVQKNVGGGLQNVDYDYNVRGWLKQINDPSSLGNDLFAFGINYNTVGHGGTALLNGNIAETEWKTANDNTLRWYRYGYDALNRITSATAYSSNYNVSAITYDKNGNLETLTRRGHTNSGATSFGNMDVLDYDYDLGNKLTKVTDTGNGTYGFADGVNQTTEYTYDDNGNMETDTNKGITGITYNHLNLPTNISINGAGGSGNITYIYDATGVKLKKTVGSSVTEYAGNHIYENGTLQFFNQPEGYVTPNGGGGYDYVYQYKDHLGNVRLSYLDNGSATEIVEESNYYPFGLKHKGYNTAISANGNSVAQKWKFNGKELEEDLGLNWLDYGARSYMHDLGRWTSIDPHADSYFSATPYSSFANNPISFVDPTGEDIKFFQWVANEELSTGGEWKEVSFDQLDSNIQKGLENFAKTKEGFALFSKFANKGDKIGSVEFGSTGEYANHNLGFGEFANQGSPEGFTDDPINHSVFGPVREGKTNDYIDFFIGLNSKISNSFDINFAETVGHEVFGHLEQYLDDYIKAFEESGANAANAVFSEYRKKNERGYQDHFDLAGGKVQRYNTFVTQLKAIFNPAQVQKHVNAEMKKTLKAAKAQKAKSND</sequence>
<organism evidence="2 3">
    <name type="scientific">Flagellimonas allohymeniacidonis</name>
    <dbReference type="NCBI Taxonomy" id="2517819"/>
    <lineage>
        <taxon>Bacteria</taxon>
        <taxon>Pseudomonadati</taxon>
        <taxon>Bacteroidota</taxon>
        <taxon>Flavobacteriia</taxon>
        <taxon>Flavobacteriales</taxon>
        <taxon>Flavobacteriaceae</taxon>
        <taxon>Flagellimonas</taxon>
    </lineage>
</organism>
<dbReference type="RefSeq" id="WP_130608590.1">
    <property type="nucleotide sequence ID" value="NZ_SGIU01000001.1"/>
</dbReference>
<accession>A0A4Q8QF62</accession>
<feature type="domain" description="DUF6443" evidence="1">
    <location>
        <begin position="759"/>
        <end position="892"/>
    </location>
</feature>
<proteinExistence type="predicted"/>
<dbReference type="InterPro" id="IPR045619">
    <property type="entry name" value="DUF6443"/>
</dbReference>
<dbReference type="NCBIfam" id="TIGR03696">
    <property type="entry name" value="Rhs_assc_core"/>
    <property type="match status" value="1"/>
</dbReference>
<dbReference type="InterPro" id="IPR022385">
    <property type="entry name" value="Rhs_assc_core"/>
</dbReference>
<name>A0A4Q8QF62_9FLAO</name>
<comment type="caution">
    <text evidence="2">The sequence shown here is derived from an EMBL/GenBank/DDBJ whole genome shotgun (WGS) entry which is preliminary data.</text>
</comment>
<dbReference type="Gene3D" id="2.60.40.2700">
    <property type="match status" value="2"/>
</dbReference>
<keyword evidence="3" id="KW-1185">Reference proteome</keyword>
<dbReference type="OrthoDB" id="2972467at2"/>
<dbReference type="Gene3D" id="2.180.10.10">
    <property type="entry name" value="RHS repeat-associated core"/>
    <property type="match status" value="1"/>
</dbReference>
<feature type="domain" description="DUF6443" evidence="1">
    <location>
        <begin position="543"/>
        <end position="583"/>
    </location>
</feature>
<evidence type="ECO:0000313" key="3">
    <source>
        <dbReference type="Proteomes" id="UP000291981"/>
    </source>
</evidence>
<gene>
    <name evidence="2" type="ORF">EW142_01380</name>
</gene>
<dbReference type="Pfam" id="PF20041">
    <property type="entry name" value="DUF6443"/>
    <property type="match status" value="2"/>
</dbReference>